<keyword evidence="1" id="KW-0560">Oxidoreductase</keyword>
<accession>A0A6J7EHT7</accession>
<proteinExistence type="predicted"/>
<dbReference type="SMART" id="SM01236">
    <property type="entry name" value="Haem_oxygenase_2"/>
    <property type="match status" value="1"/>
</dbReference>
<evidence type="ECO:0000313" key="2">
    <source>
        <dbReference type="EMBL" id="CAB4880865.1"/>
    </source>
</evidence>
<dbReference type="InterPro" id="IPR039068">
    <property type="entry name" value="PqqC-like"/>
</dbReference>
<dbReference type="InterPro" id="IPR016084">
    <property type="entry name" value="Haem_Oase-like_multi-hlx"/>
</dbReference>
<dbReference type="PANTHER" id="PTHR40279">
    <property type="entry name" value="PQQC-LIKE PROTEIN"/>
    <property type="match status" value="1"/>
</dbReference>
<organism evidence="2">
    <name type="scientific">freshwater metagenome</name>
    <dbReference type="NCBI Taxonomy" id="449393"/>
    <lineage>
        <taxon>unclassified sequences</taxon>
        <taxon>metagenomes</taxon>
        <taxon>ecological metagenomes</taxon>
    </lineage>
</organism>
<gene>
    <name evidence="2" type="ORF">UFOPK3444_01408</name>
</gene>
<name>A0A6J7EHT7_9ZZZZ</name>
<protein>
    <submittedName>
        <fullName evidence="2">Unannotated protein</fullName>
    </submittedName>
</protein>
<sequence length="212" mass="23087">MSTFFDRLESIRSQWNVLEHPFYQRWTNGELTKADLAVYSGQYRHAVVALAAASAQAADVADADLTKGLAAHAVEEAEHVALWDGFTDAVGGDAGVSPTAETEVCVKAWEGTADRPFLETLVALYTIESGQPEISETKRDGLVARYGYTPETPATEYFDLHAELDIEHADLARKAIEPRLDGADHEALLAVAEATLRGNWELLDGVDRLLGS</sequence>
<dbReference type="Pfam" id="PF14518">
    <property type="entry name" value="Haem_oxygenas_2"/>
    <property type="match status" value="1"/>
</dbReference>
<dbReference type="AlphaFoldDB" id="A0A6J7EHT7"/>
<dbReference type="PANTHER" id="PTHR40279:SF3">
    <property type="entry name" value="4-AMINOBENZOATE SYNTHASE"/>
    <property type="match status" value="1"/>
</dbReference>
<dbReference type="GO" id="GO:0016491">
    <property type="term" value="F:oxidoreductase activity"/>
    <property type="evidence" value="ECO:0007669"/>
    <property type="project" value="UniProtKB-KW"/>
</dbReference>
<dbReference type="EMBL" id="CAFBLU010000033">
    <property type="protein sequence ID" value="CAB4880865.1"/>
    <property type="molecule type" value="Genomic_DNA"/>
</dbReference>
<dbReference type="SUPFAM" id="SSF48613">
    <property type="entry name" value="Heme oxygenase-like"/>
    <property type="match status" value="1"/>
</dbReference>
<evidence type="ECO:0000256" key="1">
    <source>
        <dbReference type="ARBA" id="ARBA00023002"/>
    </source>
</evidence>
<dbReference type="Gene3D" id="1.20.910.10">
    <property type="entry name" value="Heme oxygenase-like"/>
    <property type="match status" value="1"/>
</dbReference>
<reference evidence="2" key="1">
    <citation type="submission" date="2020-05" db="EMBL/GenBank/DDBJ databases">
        <authorList>
            <person name="Chiriac C."/>
            <person name="Salcher M."/>
            <person name="Ghai R."/>
            <person name="Kavagutti S V."/>
        </authorList>
    </citation>
    <scope>NUCLEOTIDE SEQUENCE</scope>
</reference>